<keyword evidence="2" id="KW-0975">Bacterial flagellum</keyword>
<dbReference type="EMBL" id="UOFR01000078">
    <property type="protein sequence ID" value="VAX00730.1"/>
    <property type="molecule type" value="Genomic_DNA"/>
</dbReference>
<dbReference type="InterPro" id="IPR012349">
    <property type="entry name" value="Split_barrel_FMN-bd"/>
</dbReference>
<sequence>MTDSLKSRQTISYTPHIVNLLHRLQASRSLVKVKIGKDSLEYNSIILDAKNDSREFYLDELNSPEGHKKIRKGTLVHVDGRLEGVRIQFQTQVSGIENDNSIAMYRLVLPTSMLYQQRRRHYRAHVNGDQKLAISLPVPLKHHVVGDIVDLSASGFCSRLDYSDSINFQAEQAIYSATLNLPGRNEITCDIEVRSVRAYPDKGYALIGSRFLEIQPNQQTHLERIVAMLDRNQRRTVSY</sequence>
<dbReference type="Gene3D" id="2.30.110.10">
    <property type="entry name" value="Electron Transport, Fmn-binding Protein, Chain A"/>
    <property type="match status" value="1"/>
</dbReference>
<evidence type="ECO:0000256" key="2">
    <source>
        <dbReference type="ARBA" id="ARBA00023143"/>
    </source>
</evidence>
<gene>
    <name evidence="5" type="ORF">MNBD_GAMMA21-275</name>
</gene>
<organism evidence="5">
    <name type="scientific">hydrothermal vent metagenome</name>
    <dbReference type="NCBI Taxonomy" id="652676"/>
    <lineage>
        <taxon>unclassified sequences</taxon>
        <taxon>metagenomes</taxon>
        <taxon>ecological metagenomes</taxon>
    </lineage>
</organism>
<evidence type="ECO:0008006" key="6">
    <source>
        <dbReference type="Google" id="ProtNLM"/>
    </source>
</evidence>
<keyword evidence="1" id="KW-0547">Nucleotide-binding</keyword>
<evidence type="ECO:0000259" key="3">
    <source>
        <dbReference type="Pfam" id="PF07238"/>
    </source>
</evidence>
<feature type="domain" description="Type III secretion system flagellar brake protein YcgR PilZN" evidence="4">
    <location>
        <begin position="16"/>
        <end position="114"/>
    </location>
</feature>
<proteinExistence type="predicted"/>
<evidence type="ECO:0000256" key="1">
    <source>
        <dbReference type="ARBA" id="ARBA00022741"/>
    </source>
</evidence>
<evidence type="ECO:0000313" key="5">
    <source>
        <dbReference type="EMBL" id="VAX00730.1"/>
    </source>
</evidence>
<dbReference type="Gene3D" id="2.40.10.220">
    <property type="entry name" value="predicted glycosyltransferase like domains"/>
    <property type="match status" value="1"/>
</dbReference>
<dbReference type="InterPro" id="IPR009926">
    <property type="entry name" value="T3SS_YcgR_PilZN"/>
</dbReference>
<dbReference type="AlphaFoldDB" id="A0A3B1ARA3"/>
<feature type="domain" description="PilZ" evidence="3">
    <location>
        <begin position="117"/>
        <end position="227"/>
    </location>
</feature>
<accession>A0A3B1ARA3</accession>
<dbReference type="SUPFAM" id="SSF141371">
    <property type="entry name" value="PilZ domain-like"/>
    <property type="match status" value="1"/>
</dbReference>
<dbReference type="Pfam" id="PF07238">
    <property type="entry name" value="PilZ"/>
    <property type="match status" value="1"/>
</dbReference>
<dbReference type="GO" id="GO:0035438">
    <property type="term" value="F:cyclic-di-GMP binding"/>
    <property type="evidence" value="ECO:0007669"/>
    <property type="project" value="InterPro"/>
</dbReference>
<dbReference type="Pfam" id="PF07317">
    <property type="entry name" value="PilZN"/>
    <property type="match status" value="1"/>
</dbReference>
<name>A0A3B1ARA3_9ZZZZ</name>
<evidence type="ECO:0000259" key="4">
    <source>
        <dbReference type="Pfam" id="PF07317"/>
    </source>
</evidence>
<dbReference type="InterPro" id="IPR009875">
    <property type="entry name" value="PilZ_domain"/>
</dbReference>
<protein>
    <recommendedName>
        <fullName evidence="6">Flagellar brake protein YcgR</fullName>
    </recommendedName>
</protein>
<reference evidence="5" key="1">
    <citation type="submission" date="2018-06" db="EMBL/GenBank/DDBJ databases">
        <authorList>
            <person name="Zhirakovskaya E."/>
        </authorList>
    </citation>
    <scope>NUCLEOTIDE SEQUENCE</scope>
</reference>